<dbReference type="AlphaFoldDB" id="A0A1H2EY73"/>
<keyword evidence="2" id="KW-1185">Reference proteome</keyword>
<dbReference type="InterPro" id="IPR036597">
    <property type="entry name" value="Fido-like_dom_sf"/>
</dbReference>
<protein>
    <submittedName>
        <fullName evidence="1">Uncharacterized protein</fullName>
    </submittedName>
</protein>
<dbReference type="Gene3D" id="1.10.3290.10">
    <property type="entry name" value="Fido-like domain"/>
    <property type="match status" value="1"/>
</dbReference>
<dbReference type="SUPFAM" id="SSF140931">
    <property type="entry name" value="Fic-like"/>
    <property type="match status" value="1"/>
</dbReference>
<evidence type="ECO:0000313" key="2">
    <source>
        <dbReference type="Proteomes" id="UP000199608"/>
    </source>
</evidence>
<dbReference type="RefSeq" id="WP_245743007.1">
    <property type="nucleotide sequence ID" value="NZ_FNLL01000003.1"/>
</dbReference>
<proteinExistence type="predicted"/>
<reference evidence="2" key="1">
    <citation type="submission" date="2016-10" db="EMBL/GenBank/DDBJ databases">
        <authorList>
            <person name="Varghese N."/>
            <person name="Submissions S."/>
        </authorList>
    </citation>
    <scope>NUCLEOTIDE SEQUENCE [LARGE SCALE GENOMIC DNA]</scope>
    <source>
        <strain evidence="2">DSM 3384</strain>
    </source>
</reference>
<gene>
    <name evidence="1" type="ORF">SAMN04487931_103430</name>
</gene>
<name>A0A1H2EY73_9BACT</name>
<evidence type="ECO:0000313" key="1">
    <source>
        <dbReference type="EMBL" id="SDU00047.1"/>
    </source>
</evidence>
<accession>A0A1H2EY73</accession>
<sequence>MKQSETFIEPLPGTKLWSDVNKRMGRFIMNGFLLNCGYPAINLPAKRQLEFNQLMLPFYETGNQKQMNTFLRSCLDERVIKIMKE</sequence>
<dbReference type="EMBL" id="FNLL01000003">
    <property type="protein sequence ID" value="SDU00047.1"/>
    <property type="molecule type" value="Genomic_DNA"/>
</dbReference>
<dbReference type="Proteomes" id="UP000199608">
    <property type="component" value="Unassembled WGS sequence"/>
</dbReference>
<organism evidence="1 2">
    <name type="scientific">Desulfobacula phenolica</name>
    <dbReference type="NCBI Taxonomy" id="90732"/>
    <lineage>
        <taxon>Bacteria</taxon>
        <taxon>Pseudomonadati</taxon>
        <taxon>Thermodesulfobacteriota</taxon>
        <taxon>Desulfobacteria</taxon>
        <taxon>Desulfobacterales</taxon>
        <taxon>Desulfobacteraceae</taxon>
        <taxon>Desulfobacula</taxon>
    </lineage>
</organism>